<feature type="chain" id="PRO_5038965968" description="LppX_LprAFG lipoprotein" evidence="1">
    <location>
        <begin position="20"/>
        <end position="269"/>
    </location>
</feature>
<keyword evidence="1" id="KW-0732">Signal</keyword>
<evidence type="ECO:0000256" key="1">
    <source>
        <dbReference type="SAM" id="SignalP"/>
    </source>
</evidence>
<protein>
    <recommendedName>
        <fullName evidence="4">LppX_LprAFG lipoprotein</fullName>
    </recommendedName>
</protein>
<organism evidence="2 3">
    <name type="scientific">Actinoplanes awajinensis subsp. mycoplanecinus</name>
    <dbReference type="NCBI Taxonomy" id="135947"/>
    <lineage>
        <taxon>Bacteria</taxon>
        <taxon>Bacillati</taxon>
        <taxon>Actinomycetota</taxon>
        <taxon>Actinomycetes</taxon>
        <taxon>Micromonosporales</taxon>
        <taxon>Micromonosporaceae</taxon>
        <taxon>Actinoplanes</taxon>
    </lineage>
</organism>
<comment type="caution">
    <text evidence="2">The sequence shown here is derived from an EMBL/GenBank/DDBJ whole genome shotgun (WGS) entry which is preliminary data.</text>
</comment>
<keyword evidence="3" id="KW-1185">Reference proteome</keyword>
<dbReference type="OrthoDB" id="3359779at2"/>
<dbReference type="Proteomes" id="UP000053244">
    <property type="component" value="Unassembled WGS sequence"/>
</dbReference>
<name>A0A101JMA1_9ACTN</name>
<evidence type="ECO:0008006" key="4">
    <source>
        <dbReference type="Google" id="ProtNLM"/>
    </source>
</evidence>
<evidence type="ECO:0000313" key="2">
    <source>
        <dbReference type="EMBL" id="KUL29519.1"/>
    </source>
</evidence>
<dbReference type="PROSITE" id="PS51257">
    <property type="entry name" value="PROKAR_LIPOPROTEIN"/>
    <property type="match status" value="1"/>
</dbReference>
<dbReference type="SUPFAM" id="SSF89392">
    <property type="entry name" value="Prokaryotic lipoproteins and lipoprotein localization factors"/>
    <property type="match status" value="1"/>
</dbReference>
<dbReference type="AlphaFoldDB" id="A0A101JMA1"/>
<evidence type="ECO:0000313" key="3">
    <source>
        <dbReference type="Proteomes" id="UP000053244"/>
    </source>
</evidence>
<dbReference type="InterPro" id="IPR029046">
    <property type="entry name" value="LolA/LolB/LppX"/>
</dbReference>
<reference evidence="2 3" key="1">
    <citation type="submission" date="2015-10" db="EMBL/GenBank/DDBJ databases">
        <authorList>
            <person name="Gilbert D.G."/>
        </authorList>
    </citation>
    <scope>NUCLEOTIDE SEQUENCE [LARGE SCALE GENOMIC DNA]</scope>
    <source>
        <strain evidence="2 3">NRRL B-16712</strain>
    </source>
</reference>
<gene>
    <name evidence="2" type="ORF">ADL15_27470</name>
</gene>
<dbReference type="RefSeq" id="WP_067697222.1">
    <property type="nucleotide sequence ID" value="NZ_LLZH01000278.1"/>
</dbReference>
<dbReference type="Gene3D" id="2.50.20.20">
    <property type="match status" value="1"/>
</dbReference>
<proteinExistence type="predicted"/>
<feature type="signal peptide" evidence="1">
    <location>
        <begin position="1"/>
        <end position="19"/>
    </location>
</feature>
<accession>A0A101JMA1</accession>
<dbReference type="EMBL" id="LLZH01000278">
    <property type="protein sequence ID" value="KUL29519.1"/>
    <property type="molecule type" value="Genomic_DNA"/>
</dbReference>
<sequence>MRTPRLAGLSVAAAAAAFAMVGCTNGTTPVTSASGTPAASAASIAPTSSADPAAVKALSDAAAALGDTSFKMTMTSGAGFQLTADIDAPKGNGTAEMSAKGANTALTVKTLLFGQDLYAQIPGITQGDTWTHLDMARLPDGANIGLKPGQIDPANTANLLSATTNAQMSGEGSYAGTLDLTKAAGVAGVDKVTVDGYGADAQKVPFEATLTKDSRLDTLTLNLPAVNNTPAQPLVIKYSDYGQTVTAQRPPAGQITEAPASVYTALGGK</sequence>